<protein>
    <submittedName>
        <fullName evidence="1">Transposase</fullName>
    </submittedName>
</protein>
<evidence type="ECO:0000313" key="1">
    <source>
        <dbReference type="EMBL" id="SQD80133.1"/>
    </source>
</evidence>
<dbReference type="KEGG" id="mya:MORIYA_3681"/>
<dbReference type="PANTHER" id="PTHR30298:SF0">
    <property type="entry name" value="PROTEIN YBFL-RELATED"/>
    <property type="match status" value="1"/>
</dbReference>
<reference evidence="2" key="1">
    <citation type="submission" date="2018-05" db="EMBL/GenBank/DDBJ databases">
        <authorList>
            <person name="Cea G.-C."/>
            <person name="William W."/>
        </authorList>
    </citation>
    <scope>NUCLEOTIDE SEQUENCE [LARGE SCALE GENOMIC DNA]</scope>
    <source>
        <strain evidence="2">DB21MT 5</strain>
    </source>
</reference>
<organism evidence="1 2">
    <name type="scientific">Moritella yayanosii</name>
    <dbReference type="NCBI Taxonomy" id="69539"/>
    <lineage>
        <taxon>Bacteria</taxon>
        <taxon>Pseudomonadati</taxon>
        <taxon>Pseudomonadota</taxon>
        <taxon>Gammaproteobacteria</taxon>
        <taxon>Alteromonadales</taxon>
        <taxon>Moritellaceae</taxon>
        <taxon>Moritella</taxon>
    </lineage>
</organism>
<gene>
    <name evidence="1" type="ORF">MORIYA_3681</name>
</gene>
<accession>A0A330LTQ6</accession>
<dbReference type="Proteomes" id="UP000250163">
    <property type="component" value="Chromosome MORIYA"/>
</dbReference>
<name>A0A330LTQ6_9GAMM</name>
<dbReference type="EMBL" id="LS483250">
    <property type="protein sequence ID" value="SQD80133.1"/>
    <property type="molecule type" value="Genomic_DNA"/>
</dbReference>
<evidence type="ECO:0000313" key="2">
    <source>
        <dbReference type="Proteomes" id="UP000250163"/>
    </source>
</evidence>
<keyword evidence="2" id="KW-1185">Reference proteome</keyword>
<dbReference type="InterPro" id="IPR051698">
    <property type="entry name" value="Transposase_11-like"/>
</dbReference>
<proteinExistence type="predicted"/>
<dbReference type="AlphaFoldDB" id="A0A330LTQ6"/>
<sequence length="80" mass="9422">MESTRSHWLVESMHWSLDTAFREDDSRIRADERAESFARIRQMSLNLLKNEKSFKASVKRKRMKSAMNESYLLLVLASLS</sequence>
<dbReference type="PANTHER" id="PTHR30298">
    <property type="entry name" value="H REPEAT-ASSOCIATED PREDICTED TRANSPOSASE"/>
    <property type="match status" value="1"/>
</dbReference>